<dbReference type="EMBL" id="JBJVNI010000017">
    <property type="protein sequence ID" value="MFM9612813.1"/>
    <property type="molecule type" value="Genomic_DNA"/>
</dbReference>
<sequence length="148" mass="16511">MTATEPTISIELTERQQSVTIDALYDKSAETDRYLSSYRDTEKPGPLDSCCAAHLARFEERSAQRADLLERKQHVRSAIDIVDGAVPAVWDNAVPRALADALRDREDDESLRAAEWLAEHENDDELWSLIGGLLDRITEFADPEGGPS</sequence>
<accession>A0ABW9HZD9</accession>
<keyword evidence="2" id="KW-1185">Reference proteome</keyword>
<gene>
    <name evidence="1" type="ORF">ACKI18_29435</name>
</gene>
<proteinExistence type="predicted"/>
<dbReference type="Proteomes" id="UP001631957">
    <property type="component" value="Unassembled WGS sequence"/>
</dbReference>
<evidence type="ECO:0000313" key="2">
    <source>
        <dbReference type="Proteomes" id="UP001631957"/>
    </source>
</evidence>
<dbReference type="RefSeq" id="WP_200698727.1">
    <property type="nucleotide sequence ID" value="NZ_JBJVNI010000017.1"/>
</dbReference>
<evidence type="ECO:0000313" key="1">
    <source>
        <dbReference type="EMBL" id="MFM9612813.1"/>
    </source>
</evidence>
<comment type="caution">
    <text evidence="1">The sequence shown here is derived from an EMBL/GenBank/DDBJ whole genome shotgun (WGS) entry which is preliminary data.</text>
</comment>
<protein>
    <submittedName>
        <fullName evidence="1">Uncharacterized protein</fullName>
    </submittedName>
</protein>
<organism evidence="1 2">
    <name type="scientific">Streptomyces niveiscabiei</name>
    <dbReference type="NCBI Taxonomy" id="164115"/>
    <lineage>
        <taxon>Bacteria</taxon>
        <taxon>Bacillati</taxon>
        <taxon>Actinomycetota</taxon>
        <taxon>Actinomycetes</taxon>
        <taxon>Kitasatosporales</taxon>
        <taxon>Streptomycetaceae</taxon>
        <taxon>Streptomyces</taxon>
    </lineage>
</organism>
<name>A0ABW9HZD9_9ACTN</name>
<reference evidence="1 2" key="1">
    <citation type="submission" date="2024-12" db="EMBL/GenBank/DDBJ databases">
        <title>Forecasting of Potato common scab and diversities of Pathogenic streptomyces spp. in china.</title>
        <authorList>
            <person name="Handique U."/>
            <person name="Wu J."/>
        </authorList>
    </citation>
    <scope>NUCLEOTIDE SEQUENCE [LARGE SCALE GENOMIC DNA]</scope>
    <source>
        <strain evidence="1 2">ZRIMU1530</strain>
    </source>
</reference>